<evidence type="ECO:0000313" key="2">
    <source>
        <dbReference type="EMBL" id="KAK7824231.1"/>
    </source>
</evidence>
<dbReference type="EMBL" id="JBBHLL010000047">
    <property type="protein sequence ID" value="KAK7824231.1"/>
    <property type="molecule type" value="Genomic_DNA"/>
</dbReference>
<organism evidence="2 3">
    <name type="scientific">Myodes glareolus</name>
    <name type="common">Bank vole</name>
    <name type="synonym">Clethrionomys glareolus</name>
    <dbReference type="NCBI Taxonomy" id="447135"/>
    <lineage>
        <taxon>Eukaryota</taxon>
        <taxon>Metazoa</taxon>
        <taxon>Chordata</taxon>
        <taxon>Craniata</taxon>
        <taxon>Vertebrata</taxon>
        <taxon>Euteleostomi</taxon>
        <taxon>Mammalia</taxon>
        <taxon>Eutheria</taxon>
        <taxon>Euarchontoglires</taxon>
        <taxon>Glires</taxon>
        <taxon>Rodentia</taxon>
        <taxon>Myomorpha</taxon>
        <taxon>Muroidea</taxon>
        <taxon>Cricetidae</taxon>
        <taxon>Arvicolinae</taxon>
        <taxon>Myodes</taxon>
    </lineage>
</organism>
<evidence type="ECO:0000256" key="1">
    <source>
        <dbReference type="SAM" id="MobiDB-lite"/>
    </source>
</evidence>
<feature type="region of interest" description="Disordered" evidence="1">
    <location>
        <begin position="42"/>
        <end position="62"/>
    </location>
</feature>
<comment type="caution">
    <text evidence="2">The sequence shown here is derived from an EMBL/GenBank/DDBJ whole genome shotgun (WGS) entry which is preliminary data.</text>
</comment>
<reference evidence="2 3" key="1">
    <citation type="journal article" date="2023" name="bioRxiv">
        <title>Conserved and derived expression patterns and positive selection on dental genes reveal complex evolutionary context of ever-growing rodent molars.</title>
        <authorList>
            <person name="Calamari Z.T."/>
            <person name="Song A."/>
            <person name="Cohen E."/>
            <person name="Akter M."/>
            <person name="Roy R.D."/>
            <person name="Hallikas O."/>
            <person name="Christensen M.M."/>
            <person name="Li P."/>
            <person name="Marangoni P."/>
            <person name="Jernvall J."/>
            <person name="Klein O.D."/>
        </authorList>
    </citation>
    <scope>NUCLEOTIDE SEQUENCE [LARGE SCALE GENOMIC DNA]</scope>
    <source>
        <strain evidence="2">V071</strain>
    </source>
</reference>
<evidence type="ECO:0000313" key="3">
    <source>
        <dbReference type="Proteomes" id="UP001488838"/>
    </source>
</evidence>
<protein>
    <submittedName>
        <fullName evidence="2">Uncharacterized protein</fullName>
    </submittedName>
</protein>
<keyword evidence="3" id="KW-1185">Reference proteome</keyword>
<proteinExistence type="predicted"/>
<dbReference type="Proteomes" id="UP001488838">
    <property type="component" value="Unassembled WGS sequence"/>
</dbReference>
<gene>
    <name evidence="2" type="ORF">U0070_001702</name>
</gene>
<dbReference type="AlphaFoldDB" id="A0AAW0JDA4"/>
<sequence length="75" mass="8003">MLLQCRCEMADCAGEEQRRNLDSGSTAVGSTSLLPDALLDLETAGGPQQGTGMKVQEPFCFGGDKKAPTRQLMLK</sequence>
<accession>A0AAW0JDA4</accession>
<name>A0AAW0JDA4_MYOGA</name>